<dbReference type="InterPro" id="IPR002104">
    <property type="entry name" value="Integrase_catalytic"/>
</dbReference>
<dbReference type="PROSITE" id="PS51900">
    <property type="entry name" value="CB"/>
    <property type="match status" value="1"/>
</dbReference>
<dbReference type="GO" id="GO:0015074">
    <property type="term" value="P:DNA integration"/>
    <property type="evidence" value="ECO:0007669"/>
    <property type="project" value="UniProtKB-KW"/>
</dbReference>
<dbReference type="Pfam" id="PF00589">
    <property type="entry name" value="Phage_integrase"/>
    <property type="match status" value="1"/>
</dbReference>
<dbReference type="EMBL" id="QGGY01000005">
    <property type="protein sequence ID" value="PWJ76182.1"/>
    <property type="molecule type" value="Genomic_DNA"/>
</dbReference>
<dbReference type="RefSeq" id="WP_109626241.1">
    <property type="nucleotide sequence ID" value="NZ_JANKBI010000003.1"/>
</dbReference>
<accession>A0AB73T507</accession>
<dbReference type="InterPro" id="IPR011010">
    <property type="entry name" value="DNA_brk_join_enz"/>
</dbReference>
<dbReference type="PROSITE" id="PS51898">
    <property type="entry name" value="TYR_RECOMBINASE"/>
    <property type="match status" value="1"/>
</dbReference>
<dbReference type="InterPro" id="IPR010998">
    <property type="entry name" value="Integrase_recombinase_N"/>
</dbReference>
<protein>
    <submittedName>
        <fullName evidence="9">Integrase/recombinase XerC/integrase/recombinase XerD</fullName>
    </submittedName>
</protein>
<evidence type="ECO:0000313" key="9">
    <source>
        <dbReference type="EMBL" id="PWJ76182.1"/>
    </source>
</evidence>
<reference evidence="9 10" key="1">
    <citation type="submission" date="2018-05" db="EMBL/GenBank/DDBJ databases">
        <authorList>
            <person name="Goeker M."/>
            <person name="Huntemann M."/>
            <person name="Clum A."/>
            <person name="Pillay M."/>
            <person name="Palaniappan K."/>
            <person name="Varghese N."/>
            <person name="Mikhailova N."/>
            <person name="Stamatis D."/>
            <person name="Reddy T."/>
            <person name="Daum C."/>
            <person name="Shapiro N."/>
            <person name="Ivanova N."/>
            <person name="Kyrpides N."/>
            <person name="Woyke T."/>
        </authorList>
    </citation>
    <scope>NUCLEOTIDE SEQUENCE [LARGE SCALE GENOMIC DNA]</scope>
    <source>
        <strain evidence="9 10">DSM 26524</strain>
    </source>
</reference>
<dbReference type="Gene3D" id="1.10.443.10">
    <property type="entry name" value="Intergrase catalytic core"/>
    <property type="match status" value="1"/>
</dbReference>
<evidence type="ECO:0000256" key="5">
    <source>
        <dbReference type="ARBA" id="ARBA00023172"/>
    </source>
</evidence>
<evidence type="ECO:0000256" key="4">
    <source>
        <dbReference type="ARBA" id="ARBA00023125"/>
    </source>
</evidence>
<dbReference type="PANTHER" id="PTHR30349:SF81">
    <property type="entry name" value="TYROSINE RECOMBINASE XERC"/>
    <property type="match status" value="1"/>
</dbReference>
<evidence type="ECO:0000256" key="1">
    <source>
        <dbReference type="ARBA" id="ARBA00003283"/>
    </source>
</evidence>
<dbReference type="AlphaFoldDB" id="A0AB73T507"/>
<dbReference type="Pfam" id="PF02899">
    <property type="entry name" value="Phage_int_SAM_1"/>
    <property type="match status" value="1"/>
</dbReference>
<evidence type="ECO:0000256" key="6">
    <source>
        <dbReference type="PROSITE-ProRule" id="PRU01248"/>
    </source>
</evidence>
<evidence type="ECO:0000256" key="2">
    <source>
        <dbReference type="ARBA" id="ARBA00008857"/>
    </source>
</evidence>
<comment type="function">
    <text evidence="1">Site-specific tyrosine recombinase, which acts by catalyzing the cutting and rejoining of the recombining DNA molecules.</text>
</comment>
<dbReference type="SUPFAM" id="SSF56349">
    <property type="entry name" value="DNA breaking-rejoining enzymes"/>
    <property type="match status" value="1"/>
</dbReference>
<keyword evidence="3" id="KW-0229">DNA integration</keyword>
<keyword evidence="4 6" id="KW-0238">DNA-binding</keyword>
<keyword evidence="10" id="KW-1185">Reference proteome</keyword>
<gene>
    <name evidence="9" type="ORF">C7383_105218</name>
</gene>
<dbReference type="InterPro" id="IPR044068">
    <property type="entry name" value="CB"/>
</dbReference>
<dbReference type="GO" id="GO:0003677">
    <property type="term" value="F:DNA binding"/>
    <property type="evidence" value="ECO:0007669"/>
    <property type="project" value="UniProtKB-UniRule"/>
</dbReference>
<evidence type="ECO:0000313" key="10">
    <source>
        <dbReference type="Proteomes" id="UP000245412"/>
    </source>
</evidence>
<dbReference type="Proteomes" id="UP000245412">
    <property type="component" value="Unassembled WGS sequence"/>
</dbReference>
<dbReference type="InterPro" id="IPR004107">
    <property type="entry name" value="Integrase_SAM-like_N"/>
</dbReference>
<dbReference type="PANTHER" id="PTHR30349">
    <property type="entry name" value="PHAGE INTEGRASE-RELATED"/>
    <property type="match status" value="1"/>
</dbReference>
<proteinExistence type="inferred from homology"/>
<evidence type="ECO:0000259" key="8">
    <source>
        <dbReference type="PROSITE" id="PS51900"/>
    </source>
</evidence>
<sequence length="312" mass="36673">MNYSSCEMKEHINSFITLLCVERNLSKRTLKAYHSDLNCMERWYFEYNVREVTQATLLKYFEYLQSVKCLNPRSIQRKYVALTQFFKFLNQEGISGERFFRFTSRKFQLPKSIPRTLSTVEVKTLITAVDAEYLHCEKDFHKNICIRDNAIIELLFCLGLRIGEISTLDLEHYDSLEHTLLIHGKGSKERLLYISAPEVQKKLDNWLLIRKYFQPSTAALFVNRFGGRLSIYGIENIFTKYRDKSQINPKSTPHYLRHSFATQLLNNGASIRDVQELLGHKSIVTTQIYTEVSITKKKQVLLQYNARNELFH</sequence>
<evidence type="ECO:0000259" key="7">
    <source>
        <dbReference type="PROSITE" id="PS51898"/>
    </source>
</evidence>
<comment type="similarity">
    <text evidence="2">Belongs to the 'phage' integrase family.</text>
</comment>
<feature type="domain" description="Tyr recombinase" evidence="7">
    <location>
        <begin position="112"/>
        <end position="302"/>
    </location>
</feature>
<name>A0AB73T507_9FIRM</name>
<evidence type="ECO:0000256" key="3">
    <source>
        <dbReference type="ARBA" id="ARBA00022908"/>
    </source>
</evidence>
<dbReference type="Gene3D" id="1.10.150.130">
    <property type="match status" value="1"/>
</dbReference>
<keyword evidence="5" id="KW-0233">DNA recombination</keyword>
<organism evidence="9 10">
    <name type="scientific">Murimonas intestini</name>
    <dbReference type="NCBI Taxonomy" id="1337051"/>
    <lineage>
        <taxon>Bacteria</taxon>
        <taxon>Bacillati</taxon>
        <taxon>Bacillota</taxon>
        <taxon>Clostridia</taxon>
        <taxon>Lachnospirales</taxon>
        <taxon>Lachnospiraceae</taxon>
        <taxon>Murimonas</taxon>
    </lineage>
</organism>
<dbReference type="InterPro" id="IPR050090">
    <property type="entry name" value="Tyrosine_recombinase_XerCD"/>
</dbReference>
<feature type="domain" description="Core-binding (CB)" evidence="8">
    <location>
        <begin position="6"/>
        <end position="90"/>
    </location>
</feature>
<comment type="caution">
    <text evidence="9">The sequence shown here is derived from an EMBL/GenBank/DDBJ whole genome shotgun (WGS) entry which is preliminary data.</text>
</comment>
<dbReference type="InterPro" id="IPR013762">
    <property type="entry name" value="Integrase-like_cat_sf"/>
</dbReference>
<dbReference type="GO" id="GO:0006310">
    <property type="term" value="P:DNA recombination"/>
    <property type="evidence" value="ECO:0007669"/>
    <property type="project" value="UniProtKB-KW"/>
</dbReference>